<sequence length="350" mass="38623">MPSPFPSTTSKPGHGSIHLTLLPPALPTFSALTYTYPLKLLPSTPHILTSHVQTPNESDALFNALNTTLSSPTRPSAVPLLFLLTYGGGLVSGDQISLTITLDRSTRLTTTTQGSTKIFKPPSPDGAPITRQDLTVHIAPHAALWLAPDPVQPFAESLYAQTQIFEVEREGSVGIVDWIVEGRRARGERWEFRGWRGRNEVWDIFADGDGEEKRRMLVRDAVILEGKDIRGRMDGKGVFGTVILRGPLFKGLAEFFVEEFKALPRIGGRDWGSGNEVKVPLTRTEEWRKRRLERERVDGVLWTACHVRGCAVVKFAASGVEGARAWLGNILKEEGSIGRDFGEGGLMFVR</sequence>
<comment type="similarity">
    <text evidence="1">Belongs to the UreD family.</text>
</comment>
<evidence type="ECO:0008006" key="5">
    <source>
        <dbReference type="Google" id="ProtNLM"/>
    </source>
</evidence>
<dbReference type="PANTHER" id="PTHR33643:SF1">
    <property type="entry name" value="UREASE ACCESSORY PROTEIN D"/>
    <property type="match status" value="1"/>
</dbReference>
<protein>
    <recommendedName>
        <fullName evidence="5">Urease accessory protein UreD</fullName>
    </recommendedName>
</protein>
<evidence type="ECO:0000256" key="1">
    <source>
        <dbReference type="ARBA" id="ARBA00007177"/>
    </source>
</evidence>
<name>A0ABR3ZXM5_9LECA</name>
<comment type="caution">
    <text evidence="3">The sequence shown here is derived from an EMBL/GenBank/DDBJ whole genome shotgun (WGS) entry which is preliminary data.</text>
</comment>
<evidence type="ECO:0000313" key="4">
    <source>
        <dbReference type="Proteomes" id="UP001590950"/>
    </source>
</evidence>
<gene>
    <name evidence="3" type="ORF">N7G274_009796</name>
</gene>
<dbReference type="InterPro" id="IPR002669">
    <property type="entry name" value="UreD"/>
</dbReference>
<dbReference type="EMBL" id="JBEFKJ010000040">
    <property type="protein sequence ID" value="KAL2037515.1"/>
    <property type="molecule type" value="Genomic_DNA"/>
</dbReference>
<accession>A0ABR3ZXM5</accession>
<dbReference type="Proteomes" id="UP001590950">
    <property type="component" value="Unassembled WGS sequence"/>
</dbReference>
<dbReference type="PANTHER" id="PTHR33643">
    <property type="entry name" value="UREASE ACCESSORY PROTEIN D"/>
    <property type="match status" value="1"/>
</dbReference>
<evidence type="ECO:0000313" key="3">
    <source>
        <dbReference type="EMBL" id="KAL2037515.1"/>
    </source>
</evidence>
<keyword evidence="4" id="KW-1185">Reference proteome</keyword>
<dbReference type="HAMAP" id="MF_01384">
    <property type="entry name" value="UreD"/>
    <property type="match status" value="1"/>
</dbReference>
<reference evidence="3 4" key="1">
    <citation type="submission" date="2024-09" db="EMBL/GenBank/DDBJ databases">
        <title>Rethinking Asexuality: The Enigmatic Case of Functional Sexual Genes in Lepraria (Stereocaulaceae).</title>
        <authorList>
            <person name="Doellman M."/>
            <person name="Sun Y."/>
            <person name="Barcenas-Pena A."/>
            <person name="Lumbsch H.T."/>
            <person name="Grewe F."/>
        </authorList>
    </citation>
    <scope>NUCLEOTIDE SEQUENCE [LARGE SCALE GENOMIC DNA]</scope>
    <source>
        <strain evidence="3 4">Mercado 3170</strain>
    </source>
</reference>
<organism evidence="3 4">
    <name type="scientific">Stereocaulon virgatum</name>
    <dbReference type="NCBI Taxonomy" id="373712"/>
    <lineage>
        <taxon>Eukaryota</taxon>
        <taxon>Fungi</taxon>
        <taxon>Dikarya</taxon>
        <taxon>Ascomycota</taxon>
        <taxon>Pezizomycotina</taxon>
        <taxon>Lecanoromycetes</taxon>
        <taxon>OSLEUM clade</taxon>
        <taxon>Lecanoromycetidae</taxon>
        <taxon>Lecanorales</taxon>
        <taxon>Lecanorineae</taxon>
        <taxon>Stereocaulaceae</taxon>
        <taxon>Stereocaulon</taxon>
    </lineage>
</organism>
<dbReference type="Pfam" id="PF01774">
    <property type="entry name" value="UreD"/>
    <property type="match status" value="1"/>
</dbReference>
<proteinExistence type="inferred from homology"/>
<evidence type="ECO:0000256" key="2">
    <source>
        <dbReference type="ARBA" id="ARBA00023186"/>
    </source>
</evidence>
<keyword evidence="2" id="KW-0143">Chaperone</keyword>